<organism evidence="5">
    <name type="scientific">Capitella teleta</name>
    <name type="common">Polychaete worm</name>
    <dbReference type="NCBI Taxonomy" id="283909"/>
    <lineage>
        <taxon>Eukaryota</taxon>
        <taxon>Metazoa</taxon>
        <taxon>Spiralia</taxon>
        <taxon>Lophotrochozoa</taxon>
        <taxon>Annelida</taxon>
        <taxon>Polychaeta</taxon>
        <taxon>Sedentaria</taxon>
        <taxon>Scolecida</taxon>
        <taxon>Capitellidae</taxon>
        <taxon>Capitella</taxon>
    </lineage>
</organism>
<dbReference type="SUPFAM" id="SSF50044">
    <property type="entry name" value="SH3-domain"/>
    <property type="match status" value="1"/>
</dbReference>
<dbReference type="STRING" id="283909.R7VJP2"/>
<feature type="compositionally biased region" description="Polar residues" evidence="3">
    <location>
        <begin position="141"/>
        <end position="153"/>
    </location>
</feature>
<dbReference type="OMA" id="WSGHIEG"/>
<reference evidence="7" key="1">
    <citation type="submission" date="2012-12" db="EMBL/GenBank/DDBJ databases">
        <authorList>
            <person name="Hellsten U."/>
            <person name="Grimwood J."/>
            <person name="Chapman J.A."/>
            <person name="Shapiro H."/>
            <person name="Aerts A."/>
            <person name="Otillar R.P."/>
            <person name="Terry A.Y."/>
            <person name="Boore J.L."/>
            <person name="Simakov O."/>
            <person name="Marletaz F."/>
            <person name="Cho S.-J."/>
            <person name="Edsinger-Gonzales E."/>
            <person name="Havlak P."/>
            <person name="Kuo D.-H."/>
            <person name="Larsson T."/>
            <person name="Lv J."/>
            <person name="Arendt D."/>
            <person name="Savage R."/>
            <person name="Osoegawa K."/>
            <person name="de Jong P."/>
            <person name="Lindberg D.R."/>
            <person name="Seaver E.C."/>
            <person name="Weisblat D.A."/>
            <person name="Putnam N.H."/>
            <person name="Grigoriev I.V."/>
            <person name="Rokhsar D.S."/>
        </authorList>
    </citation>
    <scope>NUCLEOTIDE SEQUENCE</scope>
    <source>
        <strain evidence="7">I ESC-2004</strain>
    </source>
</reference>
<dbReference type="PANTHER" id="PTHR45854:SF3">
    <property type="entry name" value="ARFGAP WITH SH3 DOMAIN, ANK REPEAT AND PH DOMAIN-CONTAINING PROTEIN"/>
    <property type="match status" value="1"/>
</dbReference>
<gene>
    <name evidence="5" type="ORF">CAPTEDRAFT_156011</name>
</gene>
<dbReference type="InterPro" id="IPR036028">
    <property type="entry name" value="SH3-like_dom_sf"/>
</dbReference>
<dbReference type="EMBL" id="AMQN01004378">
    <property type="status" value="NOT_ANNOTATED_CDS"/>
    <property type="molecule type" value="Genomic_DNA"/>
</dbReference>
<sequence>MGMRGHSRSPSDPPPLPSKANLQTQGHRTLPGQPQPHSKVKVLPPPPEFRENDGRVPHQSPEYSTLPSTKPRPVPARRQSEQVSNPSSPVDFAAGLRTPESTGSLLEAIYSDLSDKRQGLILPEEEQEEECSSLPPPPNGRLTSTDSSSSNELLDSIGDGRGGVVQPQLHATQRRCRALYDCEADNDDELSFCEGETIIAVKEEEEDWWQGHVQGQPHRHGMFPKTFVQVIESS</sequence>
<evidence type="ECO:0000259" key="4">
    <source>
        <dbReference type="PROSITE" id="PS50002"/>
    </source>
</evidence>
<keyword evidence="7" id="KW-1185">Reference proteome</keyword>
<dbReference type="SMART" id="SM00326">
    <property type="entry name" value="SH3"/>
    <property type="match status" value="1"/>
</dbReference>
<feature type="region of interest" description="Disordered" evidence="3">
    <location>
        <begin position="117"/>
        <end position="167"/>
    </location>
</feature>
<evidence type="ECO:0000313" key="5">
    <source>
        <dbReference type="EMBL" id="ELU16080.1"/>
    </source>
</evidence>
<dbReference type="OrthoDB" id="207120at2759"/>
<evidence type="ECO:0000256" key="3">
    <source>
        <dbReference type="SAM" id="MobiDB-lite"/>
    </source>
</evidence>
<feature type="domain" description="SH3" evidence="4">
    <location>
        <begin position="171"/>
        <end position="233"/>
    </location>
</feature>
<feature type="region of interest" description="Disordered" evidence="3">
    <location>
        <begin position="1"/>
        <end position="99"/>
    </location>
</feature>
<dbReference type="EnsemblMetazoa" id="CapteT156011">
    <property type="protein sequence ID" value="CapteP156011"/>
    <property type="gene ID" value="CapteG156011"/>
</dbReference>
<evidence type="ECO:0000256" key="1">
    <source>
        <dbReference type="ARBA" id="ARBA00022443"/>
    </source>
</evidence>
<dbReference type="PANTHER" id="PTHR45854">
    <property type="entry name" value="ASAP FAMILY MEMBER"/>
    <property type="match status" value="1"/>
</dbReference>
<evidence type="ECO:0000256" key="2">
    <source>
        <dbReference type="PROSITE-ProRule" id="PRU00192"/>
    </source>
</evidence>
<keyword evidence="1 2" id="KW-0728">SH3 domain</keyword>
<protein>
    <recommendedName>
        <fullName evidence="4">SH3 domain-containing protein</fullName>
    </recommendedName>
</protein>
<dbReference type="InterPro" id="IPR043593">
    <property type="entry name" value="ASAP"/>
</dbReference>
<dbReference type="EMBL" id="KB293367">
    <property type="protein sequence ID" value="ELU16080.1"/>
    <property type="molecule type" value="Genomic_DNA"/>
</dbReference>
<name>R7VJP2_CAPTE</name>
<proteinExistence type="predicted"/>
<dbReference type="GO" id="GO:0005096">
    <property type="term" value="F:GTPase activator activity"/>
    <property type="evidence" value="ECO:0007669"/>
    <property type="project" value="InterPro"/>
</dbReference>
<dbReference type="InterPro" id="IPR001452">
    <property type="entry name" value="SH3_domain"/>
</dbReference>
<dbReference type="PRINTS" id="PR00452">
    <property type="entry name" value="SH3DOMAIN"/>
</dbReference>
<accession>R7VJP2</accession>
<dbReference type="PROSITE" id="PS50002">
    <property type="entry name" value="SH3"/>
    <property type="match status" value="1"/>
</dbReference>
<dbReference type="HOGENOM" id="CLU_1160803_0_0_1"/>
<reference evidence="5 7" key="2">
    <citation type="journal article" date="2013" name="Nature">
        <title>Insights into bilaterian evolution from three spiralian genomes.</title>
        <authorList>
            <person name="Simakov O."/>
            <person name="Marletaz F."/>
            <person name="Cho S.J."/>
            <person name="Edsinger-Gonzales E."/>
            <person name="Havlak P."/>
            <person name="Hellsten U."/>
            <person name="Kuo D.H."/>
            <person name="Larsson T."/>
            <person name="Lv J."/>
            <person name="Arendt D."/>
            <person name="Savage R."/>
            <person name="Osoegawa K."/>
            <person name="de Jong P."/>
            <person name="Grimwood J."/>
            <person name="Chapman J.A."/>
            <person name="Shapiro H."/>
            <person name="Aerts A."/>
            <person name="Otillar R.P."/>
            <person name="Terry A.Y."/>
            <person name="Boore J.L."/>
            <person name="Grigoriev I.V."/>
            <person name="Lindberg D.R."/>
            <person name="Seaver E.C."/>
            <person name="Weisblat D.A."/>
            <person name="Putnam N.H."/>
            <person name="Rokhsar D.S."/>
        </authorList>
    </citation>
    <scope>NUCLEOTIDE SEQUENCE</scope>
    <source>
        <strain evidence="5 7">I ESC-2004</strain>
    </source>
</reference>
<dbReference type="Pfam" id="PF00018">
    <property type="entry name" value="SH3_1"/>
    <property type="match status" value="1"/>
</dbReference>
<dbReference type="Gene3D" id="2.30.30.40">
    <property type="entry name" value="SH3 Domains"/>
    <property type="match status" value="1"/>
</dbReference>
<evidence type="ECO:0000313" key="6">
    <source>
        <dbReference type="EnsemblMetazoa" id="CapteP156011"/>
    </source>
</evidence>
<evidence type="ECO:0000313" key="7">
    <source>
        <dbReference type="Proteomes" id="UP000014760"/>
    </source>
</evidence>
<dbReference type="AlphaFoldDB" id="R7VJP2"/>
<dbReference type="Proteomes" id="UP000014760">
    <property type="component" value="Unassembled WGS sequence"/>
</dbReference>
<reference evidence="6" key="3">
    <citation type="submission" date="2015-06" db="UniProtKB">
        <authorList>
            <consortium name="EnsemblMetazoa"/>
        </authorList>
    </citation>
    <scope>IDENTIFICATION</scope>
</reference>